<organism evidence="1 2">
    <name type="scientific">Nitrolancea hollandica Lb</name>
    <dbReference type="NCBI Taxonomy" id="1129897"/>
    <lineage>
        <taxon>Bacteria</taxon>
        <taxon>Pseudomonadati</taxon>
        <taxon>Thermomicrobiota</taxon>
        <taxon>Thermomicrobia</taxon>
        <taxon>Sphaerobacterales</taxon>
        <taxon>Sphaerobacterineae</taxon>
        <taxon>Sphaerobacteraceae</taxon>
        <taxon>Nitrolancea</taxon>
    </lineage>
</organism>
<keyword evidence="2" id="KW-1185">Reference proteome</keyword>
<comment type="caution">
    <text evidence="1">The sequence shown here is derived from an EMBL/GenBank/DDBJ whole genome shotgun (WGS) entry which is preliminary data.</text>
</comment>
<accession>I4EK16</accession>
<dbReference type="AlphaFoldDB" id="I4EK16"/>
<gene>
    <name evidence="1" type="ORF">NITHO_4350006</name>
</gene>
<dbReference type="Proteomes" id="UP000004221">
    <property type="component" value="Unassembled WGS sequence"/>
</dbReference>
<name>I4EK16_9BACT</name>
<dbReference type="EMBL" id="CAGS01000374">
    <property type="protein sequence ID" value="CCF85028.1"/>
    <property type="molecule type" value="Genomic_DNA"/>
</dbReference>
<evidence type="ECO:0000313" key="2">
    <source>
        <dbReference type="Proteomes" id="UP000004221"/>
    </source>
</evidence>
<evidence type="ECO:0000313" key="1">
    <source>
        <dbReference type="EMBL" id="CCF85028.1"/>
    </source>
</evidence>
<sequence length="213" mass="22666">MLGCSLERAGYSVAGGEAFSRRSAHSKACPRGHLPILRHHDDLTLAVEFASGSDGLPVGDKLCHLLAQQLAVALARHLQLGHSALQGKNPDSGDLARSFYDQFAQHGTNPSCVCSGPGVVVVPWSRLLGSFLHLYIDEMNARRGGNVGERQALKGRGVVTAPCLPSESSSREGGSRCTCTARYEQSRKLWSGGARIRIGALRLHDGLLRAAGC</sequence>
<protein>
    <submittedName>
        <fullName evidence="1">Uncharacterized protein</fullName>
    </submittedName>
</protein>
<reference evidence="1 2" key="1">
    <citation type="journal article" date="2012" name="ISME J.">
        <title>Nitrification expanded: discovery, physiology and genomics of a nitrite-oxidizing bacterium from the phylum Chloroflexi.</title>
        <authorList>
            <person name="Sorokin D.Y."/>
            <person name="Lucker S."/>
            <person name="Vejmelkova D."/>
            <person name="Kostrikina N.A."/>
            <person name="Kleerebezem R."/>
            <person name="Rijpstra W.I."/>
            <person name="Damste J.S."/>
            <person name="Le Paslier D."/>
            <person name="Muyzer G."/>
            <person name="Wagner M."/>
            <person name="van Loosdrecht M.C."/>
            <person name="Daims H."/>
        </authorList>
    </citation>
    <scope>NUCLEOTIDE SEQUENCE [LARGE SCALE GENOMIC DNA]</scope>
    <source>
        <strain evidence="2">none</strain>
    </source>
</reference>
<proteinExistence type="predicted"/>